<dbReference type="PRINTS" id="PR01657">
    <property type="entry name" value="MCMFAMILY"/>
</dbReference>
<dbReference type="OrthoDB" id="9813147at2"/>
<dbReference type="Gene3D" id="3.30.230.10">
    <property type="match status" value="1"/>
</dbReference>
<dbReference type="Gene3D" id="3.40.50.300">
    <property type="entry name" value="P-loop containing nucleotide triphosphate hydrolases"/>
    <property type="match status" value="1"/>
</dbReference>
<dbReference type="GO" id="GO:0003677">
    <property type="term" value="F:DNA binding"/>
    <property type="evidence" value="ECO:0007669"/>
    <property type="project" value="InterPro"/>
</dbReference>
<dbReference type="AlphaFoldDB" id="A0A0Q9YQZ1"/>
<dbReference type="EMBL" id="LKHV02000001">
    <property type="protein sequence ID" value="MCS5709700.1"/>
    <property type="molecule type" value="Genomic_DNA"/>
</dbReference>
<proteinExistence type="inferred from homology"/>
<dbReference type="RefSeq" id="WP_057624373.1">
    <property type="nucleotide sequence ID" value="NZ_LKHV02000001.1"/>
</dbReference>
<dbReference type="NCBIfam" id="NF007365">
    <property type="entry name" value="PRK09862.1"/>
    <property type="match status" value="1"/>
</dbReference>
<reference evidence="6" key="3">
    <citation type="submission" date="2021-06" db="EMBL/GenBank/DDBJ databases">
        <title>Genomic Description and Analysis of Intracellular Bacteria, Candidatus Berkiella cookevillensis and Candidatus Berkiella aquae.</title>
        <authorList>
            <person name="Kidane D.T."/>
            <person name="Mehari Y.T."/>
            <person name="Rice F.C."/>
            <person name="Arivett B.A."/>
            <person name="Farone A.L."/>
            <person name="Berk S.G."/>
            <person name="Farone M.B."/>
        </authorList>
    </citation>
    <scope>NUCLEOTIDE SEQUENCE</scope>
    <source>
        <strain evidence="6">CC99</strain>
    </source>
</reference>
<dbReference type="NCBIfam" id="TIGR00368">
    <property type="entry name" value="YifB family Mg chelatase-like AAA ATPase"/>
    <property type="match status" value="1"/>
</dbReference>
<dbReference type="InterPro" id="IPR020568">
    <property type="entry name" value="Ribosomal_Su5_D2-typ_SF"/>
</dbReference>
<evidence type="ECO:0000256" key="2">
    <source>
        <dbReference type="ARBA" id="ARBA00022741"/>
    </source>
</evidence>
<keyword evidence="3" id="KW-0067">ATP-binding</keyword>
<dbReference type="InterPro" id="IPR045006">
    <property type="entry name" value="CHLI-like"/>
</dbReference>
<dbReference type="GO" id="GO:0005524">
    <property type="term" value="F:ATP binding"/>
    <property type="evidence" value="ECO:0007669"/>
    <property type="project" value="UniProtKB-KW"/>
</dbReference>
<gene>
    <name evidence="5" type="primary">comM</name>
    <name evidence="6" type="ORF">CC99x_012410</name>
    <name evidence="5" type="ORF">CC99x_01266</name>
</gene>
<dbReference type="CDD" id="cd00009">
    <property type="entry name" value="AAA"/>
    <property type="match status" value="1"/>
</dbReference>
<dbReference type="InterPro" id="IPR000523">
    <property type="entry name" value="Mg_chelatse_chII-like_cat_dom"/>
</dbReference>
<dbReference type="SUPFAM" id="SSF54211">
    <property type="entry name" value="Ribosomal protein S5 domain 2-like"/>
    <property type="match status" value="1"/>
</dbReference>
<keyword evidence="7" id="KW-1185">Reference proteome</keyword>
<evidence type="ECO:0000313" key="6">
    <source>
        <dbReference type="EMBL" id="MCS5709700.1"/>
    </source>
</evidence>
<evidence type="ECO:0000313" key="5">
    <source>
        <dbReference type="EMBL" id="KRG18785.1"/>
    </source>
</evidence>
<comment type="similarity">
    <text evidence="1">Belongs to the Mg-chelatase subunits D/I family. ComM subfamily.</text>
</comment>
<name>A0A0Q9YQZ1_9GAMM</name>
<dbReference type="InterPro" id="IPR027417">
    <property type="entry name" value="P-loop_NTPase"/>
</dbReference>
<dbReference type="Pfam" id="PF01078">
    <property type="entry name" value="Mg_chelatase"/>
    <property type="match status" value="1"/>
</dbReference>
<evidence type="ECO:0000313" key="7">
    <source>
        <dbReference type="Proteomes" id="UP000051494"/>
    </source>
</evidence>
<dbReference type="EMBL" id="LKHV01000005">
    <property type="protein sequence ID" value="KRG18785.1"/>
    <property type="molecule type" value="Genomic_DNA"/>
</dbReference>
<dbReference type="Proteomes" id="UP000051494">
    <property type="component" value="Unassembled WGS sequence"/>
</dbReference>
<dbReference type="PATRIC" id="fig|1590042.3.peg.1284"/>
<dbReference type="SUPFAM" id="SSF52540">
    <property type="entry name" value="P-loop containing nucleoside triphosphate hydrolases"/>
    <property type="match status" value="1"/>
</dbReference>
<reference evidence="5" key="1">
    <citation type="submission" date="2015-09" db="EMBL/GenBank/DDBJ databases">
        <title>Draft Genome Sequences of Two Novel Amoeba-resistant Intranuclear Bacteria, Candidatus Berkiella cookevillensis and Candidatus Berkiella aquae.</title>
        <authorList>
            <person name="Mehari Y.T."/>
            <person name="Arivett B.A."/>
            <person name="Farone A.L."/>
            <person name="Gunderson J.H."/>
            <person name="Farone M.B."/>
        </authorList>
    </citation>
    <scope>NUCLEOTIDE SEQUENCE [LARGE SCALE GENOMIC DNA]</scope>
    <source>
        <strain evidence="5">CC99</strain>
    </source>
</reference>
<dbReference type="InterPro" id="IPR001208">
    <property type="entry name" value="MCM_dom"/>
</dbReference>
<dbReference type="InterPro" id="IPR014721">
    <property type="entry name" value="Ribsml_uS5_D2-typ_fold_subgr"/>
</dbReference>
<keyword evidence="2" id="KW-0547">Nucleotide-binding</keyword>
<dbReference type="Pfam" id="PF13541">
    <property type="entry name" value="ChlI"/>
    <property type="match status" value="1"/>
</dbReference>
<dbReference type="PANTHER" id="PTHR32039:SF7">
    <property type="entry name" value="COMPETENCE PROTEIN COMM"/>
    <property type="match status" value="1"/>
</dbReference>
<dbReference type="InterPro" id="IPR025158">
    <property type="entry name" value="Mg_chelat-rel_C"/>
</dbReference>
<evidence type="ECO:0000256" key="3">
    <source>
        <dbReference type="ARBA" id="ARBA00022840"/>
    </source>
</evidence>
<dbReference type="InterPro" id="IPR004482">
    <property type="entry name" value="Mg_chelat-rel"/>
</dbReference>
<comment type="caution">
    <text evidence="5">The sequence shown here is derived from an EMBL/GenBank/DDBJ whole genome shotgun (WGS) entry which is preliminary data.</text>
</comment>
<sequence>MSVAVVYSRGASGLKSPLVHVETHLSRGLPQFAIVGLPEAAVKESKDRVRGAIIQGGFEFPRKRIIVNLAPADLPKEGGRFDLPIAISILLASEQLQAEHIAQFEFAGELSLSGELRSTAGLIPFALGTQEADRTLILPHANAHEASLVQGLKVLGAHSLLSVCQHLSGHLALPTTLASVARHTKQHTQCLSDISGQAHAKRALEIAASGHHSLLMMGPPGTGKTMLASRLTSLLPPLPAKDAIEVAAIRSISRGALDLERFLERPFRRPHHTASPVSLVGGGRNPKPGEISLAHLGVLFLDELPEFDRKVLEVLREPLESGRVHLSRAQGQAEYPAQCLLVAAMNPCPCGYLGDTLKGCSCTEEQIKRYRHKISGPLLDRIDMHLEVPRLPKGQLSQNNVEETSDIVRERVLKARAIQEMRSNLPNAHYNPKEIKQFCALDSTAQQLLENAMEKLGLSARAYHRIVKVARTIADLADEKMIQAAFIAEAIQFRQLDRIKN</sequence>
<dbReference type="Pfam" id="PF13335">
    <property type="entry name" value="Mg_chelatase_C"/>
    <property type="match status" value="1"/>
</dbReference>
<dbReference type="PANTHER" id="PTHR32039">
    <property type="entry name" value="MAGNESIUM-CHELATASE SUBUNIT CHLI"/>
    <property type="match status" value="1"/>
</dbReference>
<feature type="domain" description="AAA+ ATPase" evidence="4">
    <location>
        <begin position="210"/>
        <end position="392"/>
    </location>
</feature>
<evidence type="ECO:0000256" key="1">
    <source>
        <dbReference type="ARBA" id="ARBA00006354"/>
    </source>
</evidence>
<evidence type="ECO:0000259" key="4">
    <source>
        <dbReference type="SMART" id="SM00382"/>
    </source>
</evidence>
<protein>
    <submittedName>
        <fullName evidence="5">Competence protein ComM</fullName>
    </submittedName>
    <submittedName>
        <fullName evidence="6">YifB family Mg chelatase-like AAA ATPase</fullName>
    </submittedName>
</protein>
<dbReference type="InterPro" id="IPR003593">
    <property type="entry name" value="AAA+_ATPase"/>
</dbReference>
<accession>A0A0Q9YQZ1</accession>
<organism evidence="5">
    <name type="scientific">Candidatus Berkiella cookevillensis</name>
    <dbReference type="NCBI Taxonomy" id="437022"/>
    <lineage>
        <taxon>Bacteria</taxon>
        <taxon>Pseudomonadati</taxon>
        <taxon>Pseudomonadota</taxon>
        <taxon>Gammaproteobacteria</taxon>
        <taxon>Candidatus Berkiellales</taxon>
        <taxon>Candidatus Berkiellaceae</taxon>
        <taxon>Candidatus Berkiella</taxon>
    </lineage>
</organism>
<dbReference type="SMART" id="SM00382">
    <property type="entry name" value="AAA"/>
    <property type="match status" value="1"/>
</dbReference>
<reference evidence="6" key="2">
    <citation type="journal article" date="2016" name="Genome Announc.">
        <title>Draft Genome Sequences of Two Novel Amoeba-Resistant Intranuclear Bacteria, 'Candidatus Berkiella cookevillensis' and 'Candidatus Berkiella aquae'.</title>
        <authorList>
            <person name="Mehari Y.T."/>
            <person name="Arivett B.A."/>
            <person name="Farone A.L."/>
            <person name="Gunderson J.H."/>
            <person name="Farone M.B."/>
        </authorList>
    </citation>
    <scope>NUCLEOTIDE SEQUENCE</scope>
    <source>
        <strain evidence="6">CC99</strain>
    </source>
</reference>
<dbReference type="STRING" id="437022.CC99x_01266"/>